<dbReference type="RefSeq" id="WP_058853417.1">
    <property type="nucleotide sequence ID" value="NZ_BMMH01000015.1"/>
</dbReference>
<reference evidence="2" key="2">
    <citation type="submission" date="2020-09" db="EMBL/GenBank/DDBJ databases">
        <authorList>
            <person name="Sun Q."/>
            <person name="Zhou Y."/>
        </authorList>
    </citation>
    <scope>NUCLEOTIDE SEQUENCE</scope>
    <source>
        <strain evidence="2">CGMCC 4.3508</strain>
    </source>
</reference>
<name>A0A917RVX9_9NOCA</name>
<comment type="caution">
    <text evidence="2">The sequence shown here is derived from an EMBL/GenBank/DDBJ whole genome shotgun (WGS) entry which is preliminary data.</text>
</comment>
<dbReference type="Gene3D" id="3.10.180.10">
    <property type="entry name" value="2,3-Dihydroxybiphenyl 1,2-Dioxygenase, domain 1"/>
    <property type="match status" value="1"/>
</dbReference>
<dbReference type="EMBL" id="BMMH01000015">
    <property type="protein sequence ID" value="GGL34144.1"/>
    <property type="molecule type" value="Genomic_DNA"/>
</dbReference>
<organism evidence="2 3">
    <name type="scientific">Nocardia jinanensis</name>
    <dbReference type="NCBI Taxonomy" id="382504"/>
    <lineage>
        <taxon>Bacteria</taxon>
        <taxon>Bacillati</taxon>
        <taxon>Actinomycetota</taxon>
        <taxon>Actinomycetes</taxon>
        <taxon>Mycobacteriales</taxon>
        <taxon>Nocardiaceae</taxon>
        <taxon>Nocardia</taxon>
    </lineage>
</organism>
<dbReference type="InterPro" id="IPR041581">
    <property type="entry name" value="Glyoxalase_6"/>
</dbReference>
<dbReference type="SUPFAM" id="SSF54593">
    <property type="entry name" value="Glyoxalase/Bleomycin resistance protein/Dihydroxybiphenyl dioxygenase"/>
    <property type="match status" value="1"/>
</dbReference>
<protein>
    <recommendedName>
        <fullName evidence="1">Glyoxalase-like domain-containing protein</fullName>
    </recommendedName>
</protein>
<dbReference type="AlphaFoldDB" id="A0A917RVX9"/>
<dbReference type="Proteomes" id="UP000638263">
    <property type="component" value="Unassembled WGS sequence"/>
</dbReference>
<dbReference type="PANTHER" id="PTHR35908:SF1">
    <property type="entry name" value="CONSERVED PROTEIN"/>
    <property type="match status" value="1"/>
</dbReference>
<dbReference type="InterPro" id="IPR029068">
    <property type="entry name" value="Glyas_Bleomycin-R_OHBP_Dase"/>
</dbReference>
<evidence type="ECO:0000313" key="2">
    <source>
        <dbReference type="EMBL" id="GGL34144.1"/>
    </source>
</evidence>
<evidence type="ECO:0000313" key="3">
    <source>
        <dbReference type="Proteomes" id="UP000638263"/>
    </source>
</evidence>
<feature type="domain" description="Glyoxalase-like" evidence="1">
    <location>
        <begin position="9"/>
        <end position="113"/>
    </location>
</feature>
<dbReference type="CDD" id="cd06587">
    <property type="entry name" value="VOC"/>
    <property type="match status" value="1"/>
</dbReference>
<dbReference type="Pfam" id="PF18029">
    <property type="entry name" value="Glyoxalase_6"/>
    <property type="match status" value="1"/>
</dbReference>
<evidence type="ECO:0000259" key="1">
    <source>
        <dbReference type="Pfam" id="PF18029"/>
    </source>
</evidence>
<proteinExistence type="predicted"/>
<gene>
    <name evidence="2" type="ORF">GCM10011588_56160</name>
</gene>
<sequence length="117" mass="12603">MGLTIACTTYDCDNAAELASFYAQLLDHPVDPEASEFFATVGRESGMTPPLMFVKVPERTPGKNSIHLDLLATDLPAEIERALALGARHIGDFGEVGIKWTTLADPEGNLFDIATLP</sequence>
<keyword evidence="3" id="KW-1185">Reference proteome</keyword>
<reference evidence="2" key="1">
    <citation type="journal article" date="2014" name="Int. J. Syst. Evol. Microbiol.">
        <title>Complete genome sequence of Corynebacterium casei LMG S-19264T (=DSM 44701T), isolated from a smear-ripened cheese.</title>
        <authorList>
            <consortium name="US DOE Joint Genome Institute (JGI-PGF)"/>
            <person name="Walter F."/>
            <person name="Albersmeier A."/>
            <person name="Kalinowski J."/>
            <person name="Ruckert C."/>
        </authorList>
    </citation>
    <scope>NUCLEOTIDE SEQUENCE</scope>
    <source>
        <strain evidence="2">CGMCC 4.3508</strain>
    </source>
</reference>
<accession>A0A917RVX9</accession>
<dbReference type="PANTHER" id="PTHR35908">
    <property type="entry name" value="HYPOTHETICAL FUSION PROTEIN"/>
    <property type="match status" value="1"/>
</dbReference>